<dbReference type="Gene3D" id="3.40.190.10">
    <property type="entry name" value="Periplasmic binding protein-like II"/>
    <property type="match status" value="2"/>
</dbReference>
<evidence type="ECO:0000256" key="1">
    <source>
        <dbReference type="ARBA" id="ARBA00009437"/>
    </source>
</evidence>
<dbReference type="FunFam" id="1.10.10.10:FF:000001">
    <property type="entry name" value="LysR family transcriptional regulator"/>
    <property type="match status" value="1"/>
</dbReference>
<keyword evidence="2" id="KW-0805">Transcription regulation</keyword>
<dbReference type="OrthoDB" id="5292387at2"/>
<evidence type="ECO:0000256" key="2">
    <source>
        <dbReference type="ARBA" id="ARBA00023015"/>
    </source>
</evidence>
<reference evidence="6 7" key="1">
    <citation type="submission" date="2016-10" db="EMBL/GenBank/DDBJ databases">
        <title>Hydorgenophaga sp. LPB0072 isolated from gastropod.</title>
        <authorList>
            <person name="Kim E."/>
            <person name="Yi H."/>
        </authorList>
    </citation>
    <scope>NUCLEOTIDE SEQUENCE [LARGE SCALE GENOMIC DNA]</scope>
    <source>
        <strain evidence="6 7">LPB0072</strain>
    </source>
</reference>
<dbReference type="CDD" id="cd08414">
    <property type="entry name" value="PBP2_LTTR_aromatics_like"/>
    <property type="match status" value="1"/>
</dbReference>
<keyword evidence="4" id="KW-0804">Transcription</keyword>
<proteinExistence type="inferred from homology"/>
<dbReference type="GO" id="GO:0032993">
    <property type="term" value="C:protein-DNA complex"/>
    <property type="evidence" value="ECO:0007669"/>
    <property type="project" value="TreeGrafter"/>
</dbReference>
<sequence length="299" mass="32079">MNFRHFRYFVTTAEELHVGRAAQRLGIAQPALSQHIRALEDRLGVQLFLRAHRRIALTEAGDAFLAEARAALHHADKAAGAAQRAARGETGNVVIGFVSSALAEQPFVRSLAAFRGSHPDVVIEMLLRLGGTLTDAVQNGDVDLSVTRGPLPPAVDDCESFVLCRQPLIAVLPESHRLSAQTSIPLSALAEDTLLQPDDPPGLSLGHTLQQLLAKTGFRPRHTMVVSEMSSTIGLVAAGLGVALLPASARVMRLPGVAFCALQDVQAVSELMVVHRRFERSAAVRTLLDRLRLAAETPA</sequence>
<dbReference type="AlphaFoldDB" id="A0A1D8NUD7"/>
<evidence type="ECO:0000256" key="3">
    <source>
        <dbReference type="ARBA" id="ARBA00023125"/>
    </source>
</evidence>
<evidence type="ECO:0000256" key="4">
    <source>
        <dbReference type="ARBA" id="ARBA00023163"/>
    </source>
</evidence>
<accession>A0A1D8NUD7</accession>
<dbReference type="PRINTS" id="PR00039">
    <property type="entry name" value="HTHLYSR"/>
</dbReference>
<feature type="domain" description="HTH lysR-type" evidence="5">
    <location>
        <begin position="1"/>
        <end position="58"/>
    </location>
</feature>
<dbReference type="Pfam" id="PF03466">
    <property type="entry name" value="LysR_substrate"/>
    <property type="match status" value="1"/>
</dbReference>
<dbReference type="GO" id="GO:0003677">
    <property type="term" value="F:DNA binding"/>
    <property type="evidence" value="ECO:0007669"/>
    <property type="project" value="UniProtKB-KW"/>
</dbReference>
<evidence type="ECO:0000313" key="7">
    <source>
        <dbReference type="Proteomes" id="UP000185680"/>
    </source>
</evidence>
<organism evidence="6 7">
    <name type="scientific">Hydrogenophaga crassostreae</name>
    <dbReference type="NCBI Taxonomy" id="1763535"/>
    <lineage>
        <taxon>Bacteria</taxon>
        <taxon>Pseudomonadati</taxon>
        <taxon>Pseudomonadota</taxon>
        <taxon>Betaproteobacteria</taxon>
        <taxon>Burkholderiales</taxon>
        <taxon>Comamonadaceae</taxon>
        <taxon>Hydrogenophaga</taxon>
    </lineage>
</organism>
<protein>
    <recommendedName>
        <fullName evidence="5">HTH lysR-type domain-containing protein</fullName>
    </recommendedName>
</protein>
<gene>
    <name evidence="6" type="ORF">LPB072_07480</name>
</gene>
<dbReference type="InterPro" id="IPR036390">
    <property type="entry name" value="WH_DNA-bd_sf"/>
</dbReference>
<evidence type="ECO:0000313" key="6">
    <source>
        <dbReference type="EMBL" id="AOW12707.1"/>
    </source>
</evidence>
<evidence type="ECO:0000259" key="5">
    <source>
        <dbReference type="PROSITE" id="PS50931"/>
    </source>
</evidence>
<dbReference type="EMBL" id="CP017476">
    <property type="protein sequence ID" value="AOW12707.1"/>
    <property type="molecule type" value="Genomic_DNA"/>
</dbReference>
<dbReference type="PANTHER" id="PTHR30346:SF0">
    <property type="entry name" value="HCA OPERON TRANSCRIPTIONAL ACTIVATOR HCAR"/>
    <property type="match status" value="1"/>
</dbReference>
<keyword evidence="3" id="KW-0238">DNA-binding</keyword>
<dbReference type="GO" id="GO:0003700">
    <property type="term" value="F:DNA-binding transcription factor activity"/>
    <property type="evidence" value="ECO:0007669"/>
    <property type="project" value="InterPro"/>
</dbReference>
<name>A0A1D8NUD7_9BURK</name>
<dbReference type="PROSITE" id="PS50931">
    <property type="entry name" value="HTH_LYSR"/>
    <property type="match status" value="1"/>
</dbReference>
<dbReference type="STRING" id="1763535.LPB072_07480"/>
<dbReference type="InterPro" id="IPR036388">
    <property type="entry name" value="WH-like_DNA-bd_sf"/>
</dbReference>
<dbReference type="RefSeq" id="WP_066093423.1">
    <property type="nucleotide sequence ID" value="NZ_CP017476.1"/>
</dbReference>
<dbReference type="Pfam" id="PF00126">
    <property type="entry name" value="HTH_1"/>
    <property type="match status" value="1"/>
</dbReference>
<dbReference type="InterPro" id="IPR005119">
    <property type="entry name" value="LysR_subst-bd"/>
</dbReference>
<comment type="similarity">
    <text evidence="1">Belongs to the LysR transcriptional regulatory family.</text>
</comment>
<dbReference type="Gene3D" id="1.10.10.10">
    <property type="entry name" value="Winged helix-like DNA-binding domain superfamily/Winged helix DNA-binding domain"/>
    <property type="match status" value="1"/>
</dbReference>
<dbReference type="SUPFAM" id="SSF46785">
    <property type="entry name" value="Winged helix' DNA-binding domain"/>
    <property type="match status" value="1"/>
</dbReference>
<dbReference type="Proteomes" id="UP000185680">
    <property type="component" value="Chromosome"/>
</dbReference>
<dbReference type="InterPro" id="IPR000847">
    <property type="entry name" value="LysR_HTH_N"/>
</dbReference>
<dbReference type="PANTHER" id="PTHR30346">
    <property type="entry name" value="TRANSCRIPTIONAL DUAL REGULATOR HCAR-RELATED"/>
    <property type="match status" value="1"/>
</dbReference>
<dbReference type="SUPFAM" id="SSF53850">
    <property type="entry name" value="Periplasmic binding protein-like II"/>
    <property type="match status" value="1"/>
</dbReference>
<dbReference type="KEGG" id="hyl:LPB072_07480"/>